<dbReference type="VEuPathDB" id="FungiDB:FUN_010130"/>
<feature type="compositionally biased region" description="Basic and acidic residues" evidence="4">
    <location>
        <begin position="824"/>
        <end position="836"/>
    </location>
</feature>
<keyword evidence="3" id="KW-0964">Secreted</keyword>
<dbReference type="VEuPathDB" id="FungiDB:RhiirA1_470915"/>
<evidence type="ECO:0000256" key="2">
    <source>
        <dbReference type="ARBA" id="ARBA00004613"/>
    </source>
</evidence>
<dbReference type="VEuPathDB" id="FungiDB:RhiirFUN_021988"/>
<name>A0A2I1G0P9_9GLOM</name>
<organism evidence="6 7">
    <name type="scientific">Rhizophagus irregularis</name>
    <dbReference type="NCBI Taxonomy" id="588596"/>
    <lineage>
        <taxon>Eukaryota</taxon>
        <taxon>Fungi</taxon>
        <taxon>Fungi incertae sedis</taxon>
        <taxon>Mucoromycota</taxon>
        <taxon>Glomeromycotina</taxon>
        <taxon>Glomeromycetes</taxon>
        <taxon>Glomerales</taxon>
        <taxon>Glomeraceae</taxon>
        <taxon>Rhizophagus</taxon>
    </lineage>
</organism>
<comment type="subcellular location">
    <subcellularLocation>
        <location evidence="1">Host cell</location>
    </subcellularLocation>
    <subcellularLocation>
        <location evidence="2">Secreted</location>
    </subcellularLocation>
</comment>
<evidence type="ECO:0000256" key="3">
    <source>
        <dbReference type="ARBA" id="ARBA00022525"/>
    </source>
</evidence>
<proteinExistence type="predicted"/>
<keyword evidence="7" id="KW-1185">Reference proteome</keyword>
<gene>
    <name evidence="6" type="ORF">RhiirA4_453497</name>
</gene>
<accession>A0A2I1G0P9</accession>
<dbReference type="SUPFAM" id="SSF52540">
    <property type="entry name" value="P-loop containing nucleoside triphosphate hydrolases"/>
    <property type="match status" value="1"/>
</dbReference>
<evidence type="ECO:0000313" key="6">
    <source>
        <dbReference type="EMBL" id="PKY40183.1"/>
    </source>
</evidence>
<evidence type="ECO:0000259" key="5">
    <source>
        <dbReference type="Pfam" id="PF20147"/>
    </source>
</evidence>
<dbReference type="AlphaFoldDB" id="A0A2I1G0P9"/>
<feature type="region of interest" description="Disordered" evidence="4">
    <location>
        <begin position="809"/>
        <end position="836"/>
    </location>
</feature>
<comment type="caution">
    <text evidence="6">The sequence shown here is derived from an EMBL/GenBank/DDBJ whole genome shotgun (WGS) entry which is preliminary data.</text>
</comment>
<dbReference type="InterPro" id="IPR027417">
    <property type="entry name" value="P-loop_NTPase"/>
</dbReference>
<reference evidence="6 7" key="1">
    <citation type="submission" date="2015-10" db="EMBL/GenBank/DDBJ databases">
        <title>Genome analyses suggest a sexual origin of heterokaryosis in a supposedly ancient asexual fungus.</title>
        <authorList>
            <person name="Ropars J."/>
            <person name="Sedzielewska K."/>
            <person name="Noel J."/>
            <person name="Charron P."/>
            <person name="Farinelli L."/>
            <person name="Marton T."/>
            <person name="Kruger M."/>
            <person name="Pelin A."/>
            <person name="Brachmann A."/>
            <person name="Corradi N."/>
        </authorList>
    </citation>
    <scope>NUCLEOTIDE SEQUENCE [LARGE SCALE GENOMIC DNA]</scope>
    <source>
        <strain evidence="6 7">A4</strain>
    </source>
</reference>
<dbReference type="InterPro" id="IPR045379">
    <property type="entry name" value="Crinkler_N"/>
</dbReference>
<dbReference type="EMBL" id="LLXI01000090">
    <property type="protein sequence ID" value="PKY40183.1"/>
    <property type="molecule type" value="Genomic_DNA"/>
</dbReference>
<sequence>MLGCLVIGEDKAFVIRTDKIKTISELRDAIKAYKENVFKTFDANQLTLWKVNIPEINKWEVNADTDIAQKFGAVELKSDFDTIEEHFGSNPTAKYIHIIVQMPTPPPATTVTPKYIPSDEVKIEIKNKVMKTFPHIEISSELIDALALIWDVRVAYNDFPGQQNDPYVELKKEPSFFKVNFPRGITKETSKTVDLCLPSYSKSGMNYHNPFYDDPQFTKIVSLVQTKIDENPGDIIVLSGVSGGGKTSTSFGIAMKNWSIYIDFSPRLGNYPGSQLQSELKEIRGANPQFERIDQQNRAFQLLDIAVISRGLLLIKMLTEGKISTPSEWLFVQLRNMTDSKIREKLGNEIYDKTSLYFSNIIQEINDLLSISNLVLIFDEAQVLCESVYGKYEGSSHPVTCLLAGTYMHMASGISLVTSIGKFPRMHAHIVLKLPFLLYDDVLRNLDAVFDMTHVMPNIRDLLGYVLQGRPRNCASFVQLLITRNRSIGKTKNQVLKALIPLWYNNMCSDMAKYLLTACEHFGADHINPEKAIMDVLRLRVFYNHNYMEAIRLLQHSIIPCMSPECIVLGSKDEVSNEIEINPSFESYLIDGIALYLKKTQRQMVDVFVDNIITLNNISSIGNELDAVFITAIINKRGFNVRKELNKWKNGQQFDLPSWITPTMEFVTTSNLSGCIPIVKYVNDPMYYSYAIQPEIYSGSDVVFYLADDNHNTLLVSVSCTVSCDPINKDKVMEQSMKACLRHQYMECRKKDEQFSSRKPNRLQIGFDKSNDLPYDFTANEGDNMECSRKRKKDEEEFSSRKPKRLLGKSNDLLYDSTANEGDNLEREKEKKKGKKDLNYDLNYTENTKNYRISKVPERANYHEQIKTSTENRRHIYVLVELPHRKDERPELFRFNEYGDLVIVVDDRNMEYIFGPAIKKLVERIRRVKKLPKK</sequence>
<dbReference type="Pfam" id="PF20147">
    <property type="entry name" value="Crinkler"/>
    <property type="match status" value="1"/>
</dbReference>
<evidence type="ECO:0000256" key="4">
    <source>
        <dbReference type="SAM" id="MobiDB-lite"/>
    </source>
</evidence>
<feature type="domain" description="Crinkler effector protein N-terminal" evidence="5">
    <location>
        <begin position="2"/>
        <end position="101"/>
    </location>
</feature>
<evidence type="ECO:0000256" key="1">
    <source>
        <dbReference type="ARBA" id="ARBA00004340"/>
    </source>
</evidence>
<dbReference type="Proteomes" id="UP000234323">
    <property type="component" value="Unassembled WGS sequence"/>
</dbReference>
<protein>
    <recommendedName>
        <fullName evidence="5">Crinkler effector protein N-terminal domain-containing protein</fullName>
    </recommendedName>
</protein>
<evidence type="ECO:0000313" key="7">
    <source>
        <dbReference type="Proteomes" id="UP000234323"/>
    </source>
</evidence>
<dbReference type="GO" id="GO:0043657">
    <property type="term" value="C:host cell"/>
    <property type="evidence" value="ECO:0007669"/>
    <property type="project" value="UniProtKB-SubCell"/>
</dbReference>
<dbReference type="GO" id="GO:0005576">
    <property type="term" value="C:extracellular region"/>
    <property type="evidence" value="ECO:0007669"/>
    <property type="project" value="UniProtKB-SubCell"/>
</dbReference>